<comment type="cofactor">
    <cofactor evidence="1 8">
        <name>Mg(2+)</name>
        <dbReference type="ChEBI" id="CHEBI:18420"/>
    </cofactor>
</comment>
<proteinExistence type="inferred from homology"/>
<keyword evidence="8" id="KW-0800">Toxin</keyword>
<comment type="function">
    <text evidence="8">Toxic component of a toxin-antitoxin (TA) system. An RNase.</text>
</comment>
<keyword evidence="2 8" id="KW-1277">Toxin-antitoxin system</keyword>
<keyword evidence="3 8" id="KW-0540">Nuclease</keyword>
<dbReference type="InterPro" id="IPR002716">
    <property type="entry name" value="PIN_dom"/>
</dbReference>
<dbReference type="GO" id="GO:0016787">
    <property type="term" value="F:hydrolase activity"/>
    <property type="evidence" value="ECO:0007669"/>
    <property type="project" value="UniProtKB-KW"/>
</dbReference>
<reference evidence="10 11" key="1">
    <citation type="submission" date="2015-09" db="EMBL/GenBank/DDBJ databases">
        <title>Identification and resolution of microdiversity through metagenomic sequencing of parallel consortia.</title>
        <authorList>
            <person name="Nelson W.C."/>
            <person name="Romine M.F."/>
            <person name="Lindemann S.R."/>
        </authorList>
    </citation>
    <scope>NUCLEOTIDE SEQUENCE [LARGE SCALE GENOMIC DNA]</scope>
    <source>
        <strain evidence="10">HL-49</strain>
    </source>
</reference>
<dbReference type="GO" id="GO:0090729">
    <property type="term" value="F:toxin activity"/>
    <property type="evidence" value="ECO:0007669"/>
    <property type="project" value="UniProtKB-KW"/>
</dbReference>
<evidence type="ECO:0000256" key="6">
    <source>
        <dbReference type="ARBA" id="ARBA00022842"/>
    </source>
</evidence>
<comment type="caution">
    <text evidence="10">The sequence shown here is derived from an EMBL/GenBank/DDBJ whole genome shotgun (WGS) entry which is preliminary data.</text>
</comment>
<dbReference type="STRING" id="1305737.GCA_000526355_01759"/>
<dbReference type="EMBL" id="LJXT01000009">
    <property type="protein sequence ID" value="KPQ19472.1"/>
    <property type="molecule type" value="Genomic_DNA"/>
</dbReference>
<evidence type="ECO:0000256" key="3">
    <source>
        <dbReference type="ARBA" id="ARBA00022722"/>
    </source>
</evidence>
<comment type="similarity">
    <text evidence="7 8">Belongs to the PINc/VapC protein family.</text>
</comment>
<name>A0A0P7YUR1_9BACT</name>
<dbReference type="PATRIC" id="fig|1305737.6.peg.1164"/>
<evidence type="ECO:0000256" key="2">
    <source>
        <dbReference type="ARBA" id="ARBA00022649"/>
    </source>
</evidence>
<accession>A0A0P7YUR1</accession>
<evidence type="ECO:0000256" key="8">
    <source>
        <dbReference type="HAMAP-Rule" id="MF_00265"/>
    </source>
</evidence>
<dbReference type="Gene3D" id="3.40.50.1010">
    <property type="entry name" value="5'-nuclease"/>
    <property type="match status" value="1"/>
</dbReference>
<dbReference type="AlphaFoldDB" id="A0A0P7YUR1"/>
<dbReference type="EC" id="3.1.-.-" evidence="8"/>
<dbReference type="InterPro" id="IPR050556">
    <property type="entry name" value="Type_II_TA_system_RNase"/>
</dbReference>
<evidence type="ECO:0000313" key="11">
    <source>
        <dbReference type="Proteomes" id="UP000050421"/>
    </source>
</evidence>
<organism evidence="10 11">
    <name type="scientific">Algoriphagus marincola HL-49</name>
    <dbReference type="NCBI Taxonomy" id="1305737"/>
    <lineage>
        <taxon>Bacteria</taxon>
        <taxon>Pseudomonadati</taxon>
        <taxon>Bacteroidota</taxon>
        <taxon>Cytophagia</taxon>
        <taxon>Cytophagales</taxon>
        <taxon>Cyclobacteriaceae</taxon>
        <taxon>Algoriphagus</taxon>
    </lineage>
</organism>
<evidence type="ECO:0000256" key="5">
    <source>
        <dbReference type="ARBA" id="ARBA00022801"/>
    </source>
</evidence>
<dbReference type="Proteomes" id="UP000050421">
    <property type="component" value="Unassembled WGS sequence"/>
</dbReference>
<evidence type="ECO:0000256" key="1">
    <source>
        <dbReference type="ARBA" id="ARBA00001946"/>
    </source>
</evidence>
<dbReference type="CDD" id="cd09881">
    <property type="entry name" value="PIN_VapC4-5_FitB-like"/>
    <property type="match status" value="1"/>
</dbReference>
<gene>
    <name evidence="8" type="primary">vapC</name>
    <name evidence="10" type="ORF">HLUCCX10_02490</name>
</gene>
<feature type="binding site" evidence="8">
    <location>
        <position position="97"/>
    </location>
    <ligand>
        <name>Mg(2+)</name>
        <dbReference type="ChEBI" id="CHEBI:18420"/>
    </ligand>
</feature>
<feature type="domain" description="PIN" evidence="9">
    <location>
        <begin position="6"/>
        <end position="122"/>
    </location>
</feature>
<evidence type="ECO:0000256" key="4">
    <source>
        <dbReference type="ARBA" id="ARBA00022723"/>
    </source>
</evidence>
<feature type="binding site" evidence="8">
    <location>
        <position position="9"/>
    </location>
    <ligand>
        <name>Mg(2+)</name>
        <dbReference type="ChEBI" id="CHEBI:18420"/>
    </ligand>
</feature>
<evidence type="ECO:0000313" key="10">
    <source>
        <dbReference type="EMBL" id="KPQ19472.1"/>
    </source>
</evidence>
<dbReference type="SUPFAM" id="SSF88723">
    <property type="entry name" value="PIN domain-like"/>
    <property type="match status" value="1"/>
</dbReference>
<keyword evidence="6 8" id="KW-0460">Magnesium</keyword>
<sequence length="130" mass="14796">MAEKSILLDTGILIEYFRNKEKSKSFLYRLSLKDFDFKVSSISQYEVLLGASKEQMNFWKEFFDRVEVLSFTSDSAVVASGIYKELKFKNKLIDIADILIASVAVSNAIPLATLNFKHFTRIGALDILDL</sequence>
<dbReference type="HAMAP" id="MF_00265">
    <property type="entry name" value="VapC_Nob1"/>
    <property type="match status" value="1"/>
</dbReference>
<keyword evidence="5 8" id="KW-0378">Hydrolase</keyword>
<dbReference type="Pfam" id="PF01850">
    <property type="entry name" value="PIN"/>
    <property type="match status" value="1"/>
</dbReference>
<dbReference type="GO" id="GO:0004540">
    <property type="term" value="F:RNA nuclease activity"/>
    <property type="evidence" value="ECO:0007669"/>
    <property type="project" value="InterPro"/>
</dbReference>
<dbReference type="PANTHER" id="PTHR33653:SF1">
    <property type="entry name" value="RIBONUCLEASE VAPC2"/>
    <property type="match status" value="1"/>
</dbReference>
<dbReference type="InterPro" id="IPR022907">
    <property type="entry name" value="VapC_family"/>
</dbReference>
<dbReference type="InterPro" id="IPR029060">
    <property type="entry name" value="PIN-like_dom_sf"/>
</dbReference>
<evidence type="ECO:0000259" key="9">
    <source>
        <dbReference type="Pfam" id="PF01850"/>
    </source>
</evidence>
<protein>
    <recommendedName>
        <fullName evidence="8">Ribonuclease VapC</fullName>
        <shortName evidence="8">RNase VapC</shortName>
        <ecNumber evidence="8">3.1.-.-</ecNumber>
    </recommendedName>
    <alternativeName>
        <fullName evidence="8">Toxin VapC</fullName>
    </alternativeName>
</protein>
<dbReference type="OrthoDB" id="9804823at2"/>
<dbReference type="PANTHER" id="PTHR33653">
    <property type="entry name" value="RIBONUCLEASE VAPC2"/>
    <property type="match status" value="1"/>
</dbReference>
<evidence type="ECO:0000256" key="7">
    <source>
        <dbReference type="ARBA" id="ARBA00038093"/>
    </source>
</evidence>
<keyword evidence="4 8" id="KW-0479">Metal-binding</keyword>
<dbReference type="GO" id="GO:0000287">
    <property type="term" value="F:magnesium ion binding"/>
    <property type="evidence" value="ECO:0007669"/>
    <property type="project" value="UniProtKB-UniRule"/>
</dbReference>